<evidence type="ECO:0000313" key="1">
    <source>
        <dbReference type="EMBL" id="WBO23623.1"/>
    </source>
</evidence>
<dbReference type="Gene3D" id="3.30.160.880">
    <property type="entry name" value="Cell division protein ZapA protomer, N-terminal domain"/>
    <property type="match status" value="1"/>
</dbReference>
<dbReference type="InterPro" id="IPR042233">
    <property type="entry name" value="Cell_div_ZapA_N"/>
</dbReference>
<dbReference type="GO" id="GO:0051301">
    <property type="term" value="P:cell division"/>
    <property type="evidence" value="ECO:0007669"/>
    <property type="project" value="UniProtKB-KW"/>
</dbReference>
<dbReference type="InterPro" id="IPR036192">
    <property type="entry name" value="Cell_div_ZapA-like_sf"/>
</dbReference>
<proteinExistence type="predicted"/>
<protein>
    <submittedName>
        <fullName evidence="1">Cell division protein ZapA</fullName>
    </submittedName>
</protein>
<organism evidence="1 2">
    <name type="scientific">Sphingomonas abietis</name>
    <dbReference type="NCBI Taxonomy" id="3012344"/>
    <lineage>
        <taxon>Bacteria</taxon>
        <taxon>Pseudomonadati</taxon>
        <taxon>Pseudomonadota</taxon>
        <taxon>Alphaproteobacteria</taxon>
        <taxon>Sphingomonadales</taxon>
        <taxon>Sphingomonadaceae</taxon>
        <taxon>Sphingomonas</taxon>
    </lineage>
</organism>
<dbReference type="RefSeq" id="WP_270078254.1">
    <property type="nucleotide sequence ID" value="NZ_CP115174.1"/>
</dbReference>
<dbReference type="SUPFAM" id="SSF102829">
    <property type="entry name" value="Cell division protein ZapA-like"/>
    <property type="match status" value="1"/>
</dbReference>
<dbReference type="Proteomes" id="UP001210865">
    <property type="component" value="Chromosome"/>
</dbReference>
<dbReference type="Pfam" id="PF05164">
    <property type="entry name" value="ZapA"/>
    <property type="match status" value="1"/>
</dbReference>
<keyword evidence="2" id="KW-1185">Reference proteome</keyword>
<sequence length="105" mass="11596">MAQVEIEIGGRRHELTCRDGEEDRLRLLGRLVDAKIGDVSRAIGKASEARELLLTALLLADELDEARNAAAKGRIEEAQRITAMERCAEKLESIAMRLEKPGENA</sequence>
<dbReference type="EMBL" id="CP115174">
    <property type="protein sequence ID" value="WBO23623.1"/>
    <property type="molecule type" value="Genomic_DNA"/>
</dbReference>
<keyword evidence="1" id="KW-0132">Cell division</keyword>
<gene>
    <name evidence="1" type="ORF">PBT88_05740</name>
</gene>
<name>A0ABY7NSK3_9SPHN</name>
<evidence type="ECO:0000313" key="2">
    <source>
        <dbReference type="Proteomes" id="UP001210865"/>
    </source>
</evidence>
<keyword evidence="1" id="KW-0131">Cell cycle</keyword>
<reference evidence="1 2" key="1">
    <citation type="submission" date="2022-12" db="EMBL/GenBank/DDBJ databases">
        <title>Sphingomonas abieness sp. nov., an endophytic bacterium isolated from Abies koreana.</title>
        <authorList>
            <person name="Jiang L."/>
            <person name="Lee J."/>
        </authorList>
    </citation>
    <scope>NUCLEOTIDE SEQUENCE [LARGE SCALE GENOMIC DNA]</scope>
    <source>
        <strain evidence="2">PAMB 00755</strain>
    </source>
</reference>
<dbReference type="InterPro" id="IPR007838">
    <property type="entry name" value="Cell_div_ZapA-like"/>
</dbReference>
<accession>A0ABY7NSK3</accession>